<keyword evidence="3" id="KW-1185">Reference proteome</keyword>
<evidence type="ECO:0000313" key="2">
    <source>
        <dbReference type="EMBL" id="ERN02957.1"/>
    </source>
</evidence>
<accession>W1NZB4</accession>
<protein>
    <submittedName>
        <fullName evidence="2">Uncharacterized protein</fullName>
    </submittedName>
</protein>
<evidence type="ECO:0000256" key="1">
    <source>
        <dbReference type="SAM" id="MobiDB-lite"/>
    </source>
</evidence>
<gene>
    <name evidence="2" type="ORF">AMTR_s00134p00036480</name>
</gene>
<dbReference type="AlphaFoldDB" id="W1NZB4"/>
<feature type="region of interest" description="Disordered" evidence="1">
    <location>
        <begin position="1"/>
        <end position="23"/>
    </location>
</feature>
<organism evidence="2 3">
    <name type="scientific">Amborella trichopoda</name>
    <dbReference type="NCBI Taxonomy" id="13333"/>
    <lineage>
        <taxon>Eukaryota</taxon>
        <taxon>Viridiplantae</taxon>
        <taxon>Streptophyta</taxon>
        <taxon>Embryophyta</taxon>
        <taxon>Tracheophyta</taxon>
        <taxon>Spermatophyta</taxon>
        <taxon>Magnoliopsida</taxon>
        <taxon>Amborellales</taxon>
        <taxon>Amborellaceae</taxon>
        <taxon>Amborella</taxon>
    </lineage>
</organism>
<sequence>MALASTDIKVLKGSQDDPVTNSELVPPDLQGLLEILKTRFEVVHKILKVIMFETNLVHKKRMMGS</sequence>
<evidence type="ECO:0000313" key="3">
    <source>
        <dbReference type="Proteomes" id="UP000017836"/>
    </source>
</evidence>
<dbReference type="Proteomes" id="UP000017836">
    <property type="component" value="Unassembled WGS sequence"/>
</dbReference>
<dbReference type="Gramene" id="ERN02957">
    <property type="protein sequence ID" value="ERN02957"/>
    <property type="gene ID" value="AMTR_s00134p00036480"/>
</dbReference>
<reference evidence="3" key="1">
    <citation type="journal article" date="2013" name="Science">
        <title>The Amborella genome and the evolution of flowering plants.</title>
        <authorList>
            <consortium name="Amborella Genome Project"/>
        </authorList>
    </citation>
    <scope>NUCLEOTIDE SEQUENCE [LARGE SCALE GENOMIC DNA]</scope>
</reference>
<name>W1NZB4_AMBTC</name>
<dbReference type="EMBL" id="KI394460">
    <property type="protein sequence ID" value="ERN02957.1"/>
    <property type="molecule type" value="Genomic_DNA"/>
</dbReference>
<proteinExistence type="predicted"/>
<dbReference type="HOGENOM" id="CLU_131157_1_0_1"/>